<evidence type="ECO:0000313" key="3">
    <source>
        <dbReference type="Proteomes" id="UP000177039"/>
    </source>
</evidence>
<dbReference type="AlphaFoldDB" id="A0A1F5H284"/>
<dbReference type="Proteomes" id="UP000177039">
    <property type="component" value="Unassembled WGS sequence"/>
</dbReference>
<dbReference type="EMBL" id="MFBT01000039">
    <property type="protein sequence ID" value="OGD98270.1"/>
    <property type="molecule type" value="Genomic_DNA"/>
</dbReference>
<reference evidence="2 3" key="1">
    <citation type="journal article" date="2016" name="Nat. Commun.">
        <title>Thousands of microbial genomes shed light on interconnected biogeochemical processes in an aquifer system.</title>
        <authorList>
            <person name="Anantharaman K."/>
            <person name="Brown C.T."/>
            <person name="Hug L.A."/>
            <person name="Sharon I."/>
            <person name="Castelle C.J."/>
            <person name="Probst A.J."/>
            <person name="Thomas B.C."/>
            <person name="Singh A."/>
            <person name="Wilkins M.J."/>
            <person name="Karaoz U."/>
            <person name="Brodie E.L."/>
            <person name="Williams K.H."/>
            <person name="Hubbard S.S."/>
            <person name="Banfield J.F."/>
        </authorList>
    </citation>
    <scope>NUCLEOTIDE SEQUENCE [LARGE SCALE GENOMIC DNA]</scope>
</reference>
<evidence type="ECO:0000313" key="2">
    <source>
        <dbReference type="EMBL" id="OGD98270.1"/>
    </source>
</evidence>
<evidence type="ECO:0000259" key="1">
    <source>
        <dbReference type="Pfam" id="PF18929"/>
    </source>
</evidence>
<dbReference type="InterPro" id="IPR043734">
    <property type="entry name" value="DUF5678"/>
</dbReference>
<name>A0A1F5H284_9BACT</name>
<gene>
    <name evidence="2" type="ORF">A3B54_04100</name>
</gene>
<organism evidence="2 3">
    <name type="scientific">Candidatus Curtissbacteria bacterium RIFCSPLOWO2_01_FULL_42_50</name>
    <dbReference type="NCBI Taxonomy" id="1797730"/>
    <lineage>
        <taxon>Bacteria</taxon>
        <taxon>Candidatus Curtissiibacteriota</taxon>
    </lineage>
</organism>
<feature type="domain" description="DUF5678" evidence="1">
    <location>
        <begin position="10"/>
        <end position="55"/>
    </location>
</feature>
<comment type="caution">
    <text evidence="2">The sequence shown here is derived from an EMBL/GenBank/DDBJ whole genome shotgun (WGS) entry which is preliminary data.</text>
</comment>
<proteinExistence type="predicted"/>
<sequence length="63" mass="6978">MTPVDIRKILKKHKAGWLALSRDNTKEIANGKTLHEVLVKAKAKGEENPSVLKVPNLNNTYVG</sequence>
<accession>A0A1F5H284</accession>
<protein>
    <recommendedName>
        <fullName evidence="1">DUF5678 domain-containing protein</fullName>
    </recommendedName>
</protein>
<dbReference type="Pfam" id="PF18929">
    <property type="entry name" value="DUF5678"/>
    <property type="match status" value="1"/>
</dbReference>